<dbReference type="HAMAP" id="MF_00019">
    <property type="entry name" value="PlsX"/>
    <property type="match status" value="1"/>
</dbReference>
<dbReference type="PIRSF" id="PIRSF002465">
    <property type="entry name" value="Phsphlp_syn_PlsX"/>
    <property type="match status" value="1"/>
</dbReference>
<sequence length="337" mass="33974">MRGGAVVHISQGGSMPKPVVVDAMGGDHGPAETVRGAVSALREHGVPVVLVGRAGEVRRELVRHGAAGEIDVVHADDVIPMAERGADAAARASSSLVVGCELVRQGAGGAFVSAGSTGAVVTCAIRGLGKAESVLRPALAVALPTVTGGSTVLIDAGATSDPTPEMVAQFAVLGASYAQLVLGVAAPSVGLLSIGSEPGKGNRLTRRAEELLHWLPFRFHGNVEGHDVLAGTVDVIVTDGFTGNVVLKNVEGSVRAALTMVARAGIATPGELREVAVRYDPQTHGGAALLGLDGTVVVAHGSSRAATIARACAVAHDLATGEVVTRIQTHLTTEPAT</sequence>
<evidence type="ECO:0000256" key="7">
    <source>
        <dbReference type="ARBA" id="ARBA00023264"/>
    </source>
</evidence>
<dbReference type="EMBL" id="BAAAZR010000020">
    <property type="protein sequence ID" value="GAA3826273.1"/>
    <property type="molecule type" value="Genomic_DNA"/>
</dbReference>
<keyword evidence="3 10" id="KW-0444">Lipid biosynthesis</keyword>
<evidence type="ECO:0000256" key="5">
    <source>
        <dbReference type="ARBA" id="ARBA00023098"/>
    </source>
</evidence>
<comment type="function">
    <text evidence="10">Catalyzes the reversible formation of acyl-phosphate (acyl-PO(4)) from acyl-[acyl-carrier-protein] (acyl-ACP). This enzyme utilizes acyl-ACP as fatty acyl donor, but not acyl-CoA.</text>
</comment>
<evidence type="ECO:0000256" key="8">
    <source>
        <dbReference type="ARBA" id="ARBA00024069"/>
    </source>
</evidence>
<keyword evidence="7 10" id="KW-1208">Phospholipid metabolism</keyword>
<comment type="caution">
    <text evidence="11">The sequence shown here is derived from an EMBL/GenBank/DDBJ whole genome shotgun (WGS) entry which is preliminary data.</text>
</comment>
<keyword evidence="2 10" id="KW-0963">Cytoplasm</keyword>
<dbReference type="Proteomes" id="UP001500888">
    <property type="component" value="Unassembled WGS sequence"/>
</dbReference>
<evidence type="ECO:0000256" key="2">
    <source>
        <dbReference type="ARBA" id="ARBA00022490"/>
    </source>
</evidence>
<dbReference type="Gene3D" id="3.40.718.10">
    <property type="entry name" value="Isopropylmalate Dehydrogenase"/>
    <property type="match status" value="1"/>
</dbReference>
<comment type="pathway">
    <text evidence="10">Lipid metabolism; phospholipid metabolism.</text>
</comment>
<dbReference type="SUPFAM" id="SSF53659">
    <property type="entry name" value="Isocitrate/Isopropylmalate dehydrogenase-like"/>
    <property type="match status" value="1"/>
</dbReference>
<dbReference type="EC" id="2.3.1.274" evidence="8 10"/>
<dbReference type="InterPro" id="IPR003664">
    <property type="entry name" value="FA_synthesis"/>
</dbReference>
<evidence type="ECO:0000256" key="10">
    <source>
        <dbReference type="HAMAP-Rule" id="MF_00019"/>
    </source>
</evidence>
<comment type="subcellular location">
    <subcellularLocation>
        <location evidence="10">Cytoplasm</location>
    </subcellularLocation>
    <text evidence="10">Associated with the membrane possibly through PlsY.</text>
</comment>
<accession>A0ABP7IT17</accession>
<dbReference type="NCBIfam" id="TIGR00182">
    <property type="entry name" value="plsX"/>
    <property type="match status" value="1"/>
</dbReference>
<evidence type="ECO:0000256" key="1">
    <source>
        <dbReference type="ARBA" id="ARBA00001232"/>
    </source>
</evidence>
<evidence type="ECO:0000256" key="9">
    <source>
        <dbReference type="ARBA" id="ARBA00046608"/>
    </source>
</evidence>
<evidence type="ECO:0000313" key="12">
    <source>
        <dbReference type="Proteomes" id="UP001500888"/>
    </source>
</evidence>
<keyword evidence="11" id="KW-0012">Acyltransferase</keyword>
<keyword evidence="12" id="KW-1185">Reference proteome</keyword>
<dbReference type="PANTHER" id="PTHR30100:SF1">
    <property type="entry name" value="PHOSPHATE ACYLTRANSFERASE"/>
    <property type="match status" value="1"/>
</dbReference>
<dbReference type="Pfam" id="PF02504">
    <property type="entry name" value="FA_synthesis"/>
    <property type="match status" value="1"/>
</dbReference>
<dbReference type="InterPro" id="IPR012281">
    <property type="entry name" value="Phospholipid_synth_PlsX-like"/>
</dbReference>
<protein>
    <recommendedName>
        <fullName evidence="8 10">Phosphate acyltransferase</fullName>
        <ecNumber evidence="8 10">2.3.1.274</ecNumber>
    </recommendedName>
    <alternativeName>
        <fullName evidence="10">Acyl-ACP phosphotransacylase</fullName>
    </alternativeName>
    <alternativeName>
        <fullName evidence="10">Acyl-[acyl-carrier-protein]--phosphate acyltransferase</fullName>
    </alternativeName>
    <alternativeName>
        <fullName evidence="10">Phosphate-acyl-ACP acyltransferase</fullName>
    </alternativeName>
</protein>
<name>A0ABP7IT17_9ACTN</name>
<dbReference type="GO" id="GO:0016746">
    <property type="term" value="F:acyltransferase activity"/>
    <property type="evidence" value="ECO:0007669"/>
    <property type="project" value="UniProtKB-KW"/>
</dbReference>
<proteinExistence type="inferred from homology"/>
<evidence type="ECO:0000256" key="3">
    <source>
        <dbReference type="ARBA" id="ARBA00022516"/>
    </source>
</evidence>
<keyword evidence="5 10" id="KW-0443">Lipid metabolism</keyword>
<organism evidence="11 12">
    <name type="scientific">Sphaerisporangium flaviroseum</name>
    <dbReference type="NCBI Taxonomy" id="509199"/>
    <lineage>
        <taxon>Bacteria</taxon>
        <taxon>Bacillati</taxon>
        <taxon>Actinomycetota</taxon>
        <taxon>Actinomycetes</taxon>
        <taxon>Streptosporangiales</taxon>
        <taxon>Streptosporangiaceae</taxon>
        <taxon>Sphaerisporangium</taxon>
    </lineage>
</organism>
<comment type="subunit">
    <text evidence="9 10">Homodimer. Probably interacts with PlsY.</text>
</comment>
<keyword evidence="6 10" id="KW-0594">Phospholipid biosynthesis</keyword>
<gene>
    <name evidence="11" type="primary">plsX_2</name>
    <name evidence="10" type="synonym">plsX</name>
    <name evidence="11" type="ORF">GCM10022226_53770</name>
</gene>
<comment type="similarity">
    <text evidence="10">Belongs to the PlsX family.</text>
</comment>
<keyword evidence="4 10" id="KW-0808">Transferase</keyword>
<dbReference type="PANTHER" id="PTHR30100">
    <property type="entry name" value="FATTY ACID/PHOSPHOLIPID SYNTHESIS PROTEIN PLSX"/>
    <property type="match status" value="1"/>
</dbReference>
<comment type="catalytic activity">
    <reaction evidence="1 10">
        <text>a fatty acyl-[ACP] + phosphate = an acyl phosphate + holo-[ACP]</text>
        <dbReference type="Rhea" id="RHEA:42292"/>
        <dbReference type="Rhea" id="RHEA-COMP:9685"/>
        <dbReference type="Rhea" id="RHEA-COMP:14125"/>
        <dbReference type="ChEBI" id="CHEBI:43474"/>
        <dbReference type="ChEBI" id="CHEBI:59918"/>
        <dbReference type="ChEBI" id="CHEBI:64479"/>
        <dbReference type="ChEBI" id="CHEBI:138651"/>
        <dbReference type="EC" id="2.3.1.274"/>
    </reaction>
</comment>
<reference evidence="12" key="1">
    <citation type="journal article" date="2019" name="Int. J. Syst. Evol. Microbiol.">
        <title>The Global Catalogue of Microorganisms (GCM) 10K type strain sequencing project: providing services to taxonomists for standard genome sequencing and annotation.</title>
        <authorList>
            <consortium name="The Broad Institute Genomics Platform"/>
            <consortium name="The Broad Institute Genome Sequencing Center for Infectious Disease"/>
            <person name="Wu L."/>
            <person name="Ma J."/>
        </authorList>
    </citation>
    <scope>NUCLEOTIDE SEQUENCE [LARGE SCALE GENOMIC DNA]</scope>
    <source>
        <strain evidence="12">JCM 16908</strain>
    </source>
</reference>
<evidence type="ECO:0000256" key="4">
    <source>
        <dbReference type="ARBA" id="ARBA00022679"/>
    </source>
</evidence>
<evidence type="ECO:0000313" key="11">
    <source>
        <dbReference type="EMBL" id="GAA3826273.1"/>
    </source>
</evidence>
<evidence type="ECO:0000256" key="6">
    <source>
        <dbReference type="ARBA" id="ARBA00023209"/>
    </source>
</evidence>
<dbReference type="RefSeq" id="WP_344945865.1">
    <property type="nucleotide sequence ID" value="NZ_BAAAZR010000020.1"/>
</dbReference>